<evidence type="ECO:0000313" key="1">
    <source>
        <dbReference type="EMBL" id="TGE13862.1"/>
    </source>
</evidence>
<dbReference type="RefSeq" id="WP_135499321.1">
    <property type="nucleotide sequence ID" value="NZ_SRLD01000048.1"/>
</dbReference>
<keyword evidence="2" id="KW-1185">Reference proteome</keyword>
<comment type="caution">
    <text evidence="1">The sequence shown here is derived from an EMBL/GenBank/DDBJ whole genome shotgun (WGS) entry which is preliminary data.</text>
</comment>
<gene>
    <name evidence="1" type="ORF">E5J99_18575</name>
</gene>
<evidence type="ECO:0000313" key="2">
    <source>
        <dbReference type="Proteomes" id="UP000297739"/>
    </source>
</evidence>
<dbReference type="AlphaFoldDB" id="A0A4Z0PGD9"/>
<accession>A0A4Z0PGD9</accession>
<reference evidence="1 2" key="1">
    <citation type="submission" date="2019-04" db="EMBL/GenBank/DDBJ databases">
        <authorList>
            <person name="Feng G."/>
            <person name="Zhang J."/>
            <person name="Zhu H."/>
        </authorList>
    </citation>
    <scope>NUCLEOTIDE SEQUENCE [LARGE SCALE GENOMIC DNA]</scope>
    <source>
        <strain evidence="1 2">JCM 17223</strain>
    </source>
</reference>
<organism evidence="1 2">
    <name type="scientific">Hymenobacter elongatus</name>
    <dbReference type="NCBI Taxonomy" id="877208"/>
    <lineage>
        <taxon>Bacteria</taxon>
        <taxon>Pseudomonadati</taxon>
        <taxon>Bacteroidota</taxon>
        <taxon>Cytophagia</taxon>
        <taxon>Cytophagales</taxon>
        <taxon>Hymenobacteraceae</taxon>
        <taxon>Hymenobacter</taxon>
    </lineage>
</organism>
<dbReference type="Proteomes" id="UP000297739">
    <property type="component" value="Unassembled WGS sequence"/>
</dbReference>
<sequence>MKKTEDIPAEVLQAAARQASLRAVSESRALGLTVTVYENGKLVRIHANGQREVVVDQYQNHSRKA</sequence>
<dbReference type="EMBL" id="SRLD01000048">
    <property type="protein sequence ID" value="TGE13862.1"/>
    <property type="molecule type" value="Genomic_DNA"/>
</dbReference>
<proteinExistence type="predicted"/>
<protein>
    <submittedName>
        <fullName evidence="1">Uncharacterized protein</fullName>
    </submittedName>
</protein>
<name>A0A4Z0PGD9_9BACT</name>
<dbReference type="OrthoDB" id="889175at2"/>